<keyword evidence="12" id="KW-1185">Reference proteome</keyword>
<dbReference type="Pfam" id="PF00512">
    <property type="entry name" value="HisKA"/>
    <property type="match status" value="1"/>
</dbReference>
<proteinExistence type="predicted"/>
<dbReference type="SUPFAM" id="SSF55874">
    <property type="entry name" value="ATPase domain of HSP90 chaperone/DNA topoisomerase II/histidine kinase"/>
    <property type="match status" value="1"/>
</dbReference>
<dbReference type="PROSITE" id="PS50113">
    <property type="entry name" value="PAC"/>
    <property type="match status" value="2"/>
</dbReference>
<feature type="domain" description="PAC" evidence="10">
    <location>
        <begin position="201"/>
        <end position="255"/>
    </location>
</feature>
<dbReference type="Gene3D" id="3.30.450.20">
    <property type="entry name" value="PAS domain"/>
    <property type="match status" value="2"/>
</dbReference>
<dbReference type="PRINTS" id="PR00344">
    <property type="entry name" value="BCTRLSENSOR"/>
</dbReference>
<evidence type="ECO:0000259" key="9">
    <source>
        <dbReference type="PROSITE" id="PS50112"/>
    </source>
</evidence>
<feature type="domain" description="Histidine kinase" evidence="8">
    <location>
        <begin position="273"/>
        <end position="491"/>
    </location>
</feature>
<dbReference type="EC" id="2.7.13.3" evidence="2"/>
<accession>C6HYK0</accession>
<dbReference type="SUPFAM" id="SSF47384">
    <property type="entry name" value="Homodimeric domain of signal transducing histidine kinase"/>
    <property type="match status" value="1"/>
</dbReference>
<reference evidence="11 12" key="1">
    <citation type="journal article" date="2009" name="Appl. Environ. Microbiol.">
        <title>Community genomic and proteomic analyses of chemoautotrophic iron-oxidizing "Leptospirillum rubarum" (Group II) and "Leptospirillum ferrodiazotrophum" (Group III) bacteria in acid mine drainage biofilms.</title>
        <authorList>
            <person name="Goltsman D.S."/>
            <person name="Denef V.J."/>
            <person name="Singer S.W."/>
            <person name="VerBerkmoes N.C."/>
            <person name="Lefsrud M."/>
            <person name="Mueller R.S."/>
            <person name="Dick G.J."/>
            <person name="Sun C.L."/>
            <person name="Wheeler K.E."/>
            <person name="Zemla A."/>
            <person name="Baker B.J."/>
            <person name="Hauser L."/>
            <person name="Land M."/>
            <person name="Shah M.B."/>
            <person name="Thelen M.P."/>
            <person name="Hettich R.L."/>
            <person name="Banfield J.F."/>
        </authorList>
    </citation>
    <scope>NUCLEOTIDE SEQUENCE [LARGE SCALE GENOMIC DNA]</scope>
</reference>
<name>C6HYK0_9BACT</name>
<keyword evidence="6" id="KW-0902">Two-component regulatory system</keyword>
<sequence length="496" mass="55130">MDRQTYIEQLSYVADLHAIISATDLAGNITYVNDNFCDITGYAREELLGKNHRILKSGTHGPAFYKGMWQTLVDGSPWHGQIKNRKKDGSFYWVEATISPMYGSDGAPVGYLSIRTDITSTMEVLERLRLQARVIEMAGDAIVIADARLPDTPLIHVNPAFEEMSGYSLDEILDKNCRFLNRTDRDQPGLAAIRAAVRDGTEVRTVLRNYKKDGSLFFNEIHLFPVLDDNGILTHFVAIEQDVTKRILLEESLKKAKEEADRANRAKSDFLTLITHELRTPLNAILGYAQLVESNPRSSLDNEDRGHVKQIMAAGWHLLELIDQLLDLGRIETGNILLSLTTVGLRGLVEESQALAGDLWDRKRIGFQNLVPEDLVARADRERLRQVVINLLSNATKYSDPEKTVTVSGTIRDESTILLSVADQGWGLTQEQQTHLFESFNRLGAGERGIPGTGVGLVVVKKLVEMMGGTISVESQPGQGSVFMVVLPRALPLPLT</sequence>
<dbReference type="InterPro" id="IPR004358">
    <property type="entry name" value="Sig_transdc_His_kin-like_C"/>
</dbReference>
<dbReference type="InterPro" id="IPR003661">
    <property type="entry name" value="HisK_dim/P_dom"/>
</dbReference>
<keyword evidence="5 11" id="KW-0418">Kinase</keyword>
<dbReference type="PANTHER" id="PTHR43711">
    <property type="entry name" value="TWO-COMPONENT HISTIDINE KINASE"/>
    <property type="match status" value="1"/>
</dbReference>
<dbReference type="SMART" id="SM00387">
    <property type="entry name" value="HATPase_c"/>
    <property type="match status" value="1"/>
</dbReference>
<dbReference type="SMART" id="SM00388">
    <property type="entry name" value="HisKA"/>
    <property type="match status" value="1"/>
</dbReference>
<evidence type="ECO:0000259" key="10">
    <source>
        <dbReference type="PROSITE" id="PS50113"/>
    </source>
</evidence>
<feature type="coiled-coil region" evidence="7">
    <location>
        <begin position="246"/>
        <end position="273"/>
    </location>
</feature>
<dbReference type="FunFam" id="3.30.565.10:FF:000006">
    <property type="entry name" value="Sensor histidine kinase WalK"/>
    <property type="match status" value="1"/>
</dbReference>
<dbReference type="InterPro" id="IPR003594">
    <property type="entry name" value="HATPase_dom"/>
</dbReference>
<dbReference type="Gene3D" id="1.10.287.130">
    <property type="match status" value="1"/>
</dbReference>
<gene>
    <name evidence="11" type="ORF">UBAL3_94240076</name>
</gene>
<dbReference type="InterPro" id="IPR036097">
    <property type="entry name" value="HisK_dim/P_sf"/>
</dbReference>
<evidence type="ECO:0000256" key="5">
    <source>
        <dbReference type="ARBA" id="ARBA00022777"/>
    </source>
</evidence>
<dbReference type="InterPro" id="IPR001610">
    <property type="entry name" value="PAC"/>
</dbReference>
<keyword evidence="3" id="KW-0597">Phosphoprotein</keyword>
<dbReference type="Pfam" id="PF13426">
    <property type="entry name" value="PAS_9"/>
    <property type="match status" value="2"/>
</dbReference>
<dbReference type="GO" id="GO:0000155">
    <property type="term" value="F:phosphorelay sensor kinase activity"/>
    <property type="evidence" value="ECO:0007669"/>
    <property type="project" value="InterPro"/>
</dbReference>
<dbReference type="InterPro" id="IPR000014">
    <property type="entry name" value="PAS"/>
</dbReference>
<evidence type="ECO:0000256" key="1">
    <source>
        <dbReference type="ARBA" id="ARBA00000085"/>
    </source>
</evidence>
<dbReference type="CDD" id="cd00130">
    <property type="entry name" value="PAS"/>
    <property type="match status" value="2"/>
</dbReference>
<dbReference type="NCBIfam" id="TIGR00229">
    <property type="entry name" value="sensory_box"/>
    <property type="match status" value="2"/>
</dbReference>
<evidence type="ECO:0000259" key="8">
    <source>
        <dbReference type="PROSITE" id="PS50109"/>
    </source>
</evidence>
<keyword evidence="4" id="KW-0808">Transferase</keyword>
<dbReference type="Pfam" id="PF02518">
    <property type="entry name" value="HATPase_c"/>
    <property type="match status" value="1"/>
</dbReference>
<evidence type="ECO:0000256" key="3">
    <source>
        <dbReference type="ARBA" id="ARBA00022553"/>
    </source>
</evidence>
<dbReference type="PANTHER" id="PTHR43711:SF26">
    <property type="entry name" value="SENSOR HISTIDINE KINASE RCSC"/>
    <property type="match status" value="1"/>
</dbReference>
<dbReference type="PROSITE" id="PS50109">
    <property type="entry name" value="HIS_KIN"/>
    <property type="match status" value="1"/>
</dbReference>
<feature type="domain" description="PAS" evidence="9">
    <location>
        <begin position="2"/>
        <end position="51"/>
    </location>
</feature>
<dbReference type="InterPro" id="IPR035965">
    <property type="entry name" value="PAS-like_dom_sf"/>
</dbReference>
<dbReference type="EMBL" id="GG693878">
    <property type="protein sequence ID" value="EES52285.1"/>
    <property type="molecule type" value="Genomic_DNA"/>
</dbReference>
<dbReference type="SMART" id="SM00086">
    <property type="entry name" value="PAC"/>
    <property type="match status" value="2"/>
</dbReference>
<dbReference type="InterPro" id="IPR005467">
    <property type="entry name" value="His_kinase_dom"/>
</dbReference>
<keyword evidence="7" id="KW-0175">Coiled coil</keyword>
<feature type="domain" description="PAC" evidence="10">
    <location>
        <begin position="78"/>
        <end position="130"/>
    </location>
</feature>
<dbReference type="CDD" id="cd00082">
    <property type="entry name" value="HisKA"/>
    <property type="match status" value="1"/>
</dbReference>
<dbReference type="InterPro" id="IPR036890">
    <property type="entry name" value="HATPase_C_sf"/>
</dbReference>
<dbReference type="InterPro" id="IPR000700">
    <property type="entry name" value="PAS-assoc_C"/>
</dbReference>
<evidence type="ECO:0000256" key="2">
    <source>
        <dbReference type="ARBA" id="ARBA00012438"/>
    </source>
</evidence>
<evidence type="ECO:0000313" key="11">
    <source>
        <dbReference type="EMBL" id="EES52285.1"/>
    </source>
</evidence>
<evidence type="ECO:0000256" key="7">
    <source>
        <dbReference type="SAM" id="Coils"/>
    </source>
</evidence>
<dbReference type="InterPro" id="IPR050736">
    <property type="entry name" value="Sensor_HK_Regulatory"/>
</dbReference>
<protein>
    <recommendedName>
        <fullName evidence="2">histidine kinase</fullName>
        <ecNumber evidence="2">2.7.13.3</ecNumber>
    </recommendedName>
</protein>
<feature type="domain" description="PAS" evidence="9">
    <location>
        <begin position="127"/>
        <end position="200"/>
    </location>
</feature>
<dbReference type="Proteomes" id="UP000009374">
    <property type="component" value="Unassembled WGS sequence"/>
</dbReference>
<evidence type="ECO:0000313" key="12">
    <source>
        <dbReference type="Proteomes" id="UP000009374"/>
    </source>
</evidence>
<comment type="catalytic activity">
    <reaction evidence="1">
        <text>ATP + protein L-histidine = ADP + protein N-phospho-L-histidine.</text>
        <dbReference type="EC" id="2.7.13.3"/>
    </reaction>
</comment>
<dbReference type="AlphaFoldDB" id="C6HYK0"/>
<dbReference type="Gene3D" id="3.30.565.10">
    <property type="entry name" value="Histidine kinase-like ATPase, C-terminal domain"/>
    <property type="match status" value="1"/>
</dbReference>
<evidence type="ECO:0000256" key="4">
    <source>
        <dbReference type="ARBA" id="ARBA00022679"/>
    </source>
</evidence>
<dbReference type="PROSITE" id="PS50112">
    <property type="entry name" value="PAS"/>
    <property type="match status" value="2"/>
</dbReference>
<dbReference type="SUPFAM" id="SSF55785">
    <property type="entry name" value="PYP-like sensor domain (PAS domain)"/>
    <property type="match status" value="2"/>
</dbReference>
<dbReference type="SMART" id="SM00091">
    <property type="entry name" value="PAS"/>
    <property type="match status" value="2"/>
</dbReference>
<organism evidence="11 12">
    <name type="scientific">Leptospirillum ferrodiazotrophum</name>
    <dbReference type="NCBI Taxonomy" id="412449"/>
    <lineage>
        <taxon>Bacteria</taxon>
        <taxon>Pseudomonadati</taxon>
        <taxon>Nitrospirota</taxon>
        <taxon>Nitrospiria</taxon>
        <taxon>Nitrospirales</taxon>
        <taxon>Nitrospiraceae</taxon>
        <taxon>Leptospirillum</taxon>
    </lineage>
</organism>
<evidence type="ECO:0000256" key="6">
    <source>
        <dbReference type="ARBA" id="ARBA00023012"/>
    </source>
</evidence>